<keyword evidence="1" id="KW-1015">Disulfide bond</keyword>
<proteinExistence type="predicted"/>
<organism evidence="4 5">
    <name type="scientific">OM182 bacterium</name>
    <dbReference type="NCBI Taxonomy" id="2510334"/>
    <lineage>
        <taxon>Bacteria</taxon>
        <taxon>Pseudomonadati</taxon>
        <taxon>Pseudomonadota</taxon>
        <taxon>Gammaproteobacteria</taxon>
        <taxon>OMG group</taxon>
        <taxon>OM182 clade</taxon>
    </lineage>
</organism>
<dbReference type="PANTHER" id="PTHR43640:SF1">
    <property type="entry name" value="THIOREDOXIN-DEPENDENT PEROXIREDOXIN"/>
    <property type="match status" value="1"/>
</dbReference>
<feature type="chain" id="PRO_5021713818" evidence="2">
    <location>
        <begin position="27"/>
        <end position="576"/>
    </location>
</feature>
<dbReference type="GO" id="GO:0016209">
    <property type="term" value="F:antioxidant activity"/>
    <property type="evidence" value="ECO:0007669"/>
    <property type="project" value="InterPro"/>
</dbReference>
<dbReference type="PANTHER" id="PTHR43640">
    <property type="entry name" value="OS07G0260300 PROTEIN"/>
    <property type="match status" value="1"/>
</dbReference>
<dbReference type="Proteomes" id="UP000320404">
    <property type="component" value="Unassembled WGS sequence"/>
</dbReference>
<dbReference type="GO" id="GO:0005507">
    <property type="term" value="F:copper ion binding"/>
    <property type="evidence" value="ECO:0007669"/>
    <property type="project" value="InterPro"/>
</dbReference>
<dbReference type="InterPro" id="IPR036249">
    <property type="entry name" value="Thioredoxin-like_sf"/>
</dbReference>
<dbReference type="InterPro" id="IPR008977">
    <property type="entry name" value="PHM/PNGase_F_dom_sf"/>
</dbReference>
<dbReference type="AlphaFoldDB" id="A0A520RWM5"/>
<accession>A0A520RWM5</accession>
<evidence type="ECO:0000259" key="3">
    <source>
        <dbReference type="Pfam" id="PF00578"/>
    </source>
</evidence>
<dbReference type="SUPFAM" id="SSF52833">
    <property type="entry name" value="Thioredoxin-like"/>
    <property type="match status" value="1"/>
</dbReference>
<evidence type="ECO:0000256" key="2">
    <source>
        <dbReference type="SAM" id="SignalP"/>
    </source>
</evidence>
<dbReference type="InterPro" id="IPR036939">
    <property type="entry name" value="Cu2_ascorb_mOase_N_sf"/>
</dbReference>
<dbReference type="Gene3D" id="3.40.30.10">
    <property type="entry name" value="Glutaredoxin"/>
    <property type="match status" value="1"/>
</dbReference>
<dbReference type="Pfam" id="PF00578">
    <property type="entry name" value="AhpC-TSA"/>
    <property type="match status" value="1"/>
</dbReference>
<dbReference type="Gene3D" id="2.60.120.230">
    <property type="match status" value="1"/>
</dbReference>
<keyword evidence="2" id="KW-0732">Signal</keyword>
<sequence>MLRISSLAKVAAATALSAVVGLSANAADRVSDFSLVDHNGKFFQLSRQANFDAIVMLAHEDSRDVRRAASELADLTEQFADQNVGFYLIDSSGSGDQAEMREIAEDADIDLPILIDEGQLVAAELGITRATDVVILDPEAKEVVFRGALNDRWAEGSRARRASEHYAADALTAFLAGEEITAEQLASKGNLIAFGTTESISYANDIVPIFKERCVSCHMEGGIAPFAMTNHQMVQGWSPMIREVLYTKRMPPGQIDDAYVHDFRDVAHITVEETQQLIAWIEDGAKNTGDSDPLAEYSPEWVKWAYGEPDMVIDVPPQTIPATGVQDYRNIMVPLELEEDVWVKAVEFEAGDPTVLHHIIAFAYGPNGVNEFEILNQGIGLGAYAPGNEINTYPENSGFPLEAGGGLMLQLHYTTSGRETTDASEIALYLWDEEPERQVLGGSAAELNIDVPPFAQRHEMVATAKFRKDSYLTMLGPHMHYRGYDANFKLVYPDGREEEVLNVPNYQFNWQKVYDFKEPKFVPAGTEMVFTGTFDNSEHNPANPDPSQTLSWGEQTWQEMFFGFYRYVEAGTEGGE</sequence>
<feature type="signal peptide" evidence="2">
    <location>
        <begin position="1"/>
        <end position="26"/>
    </location>
</feature>
<feature type="domain" description="Alkyl hydroperoxide reductase subunit C/ Thiol specific antioxidant" evidence="3">
    <location>
        <begin position="28"/>
        <end position="132"/>
    </location>
</feature>
<reference evidence="4 5" key="1">
    <citation type="submission" date="2019-02" db="EMBL/GenBank/DDBJ databases">
        <title>Prokaryotic population dynamics and viral predation in marine succession experiment using metagenomics: the confinement effect.</title>
        <authorList>
            <person name="Haro-Moreno J.M."/>
            <person name="Rodriguez-Valera F."/>
            <person name="Lopez-Perez M."/>
        </authorList>
    </citation>
    <scope>NUCLEOTIDE SEQUENCE [LARGE SCALE GENOMIC DNA]</scope>
    <source>
        <strain evidence="4">MED-G158</strain>
    </source>
</reference>
<evidence type="ECO:0000256" key="1">
    <source>
        <dbReference type="ARBA" id="ARBA00023157"/>
    </source>
</evidence>
<dbReference type="InterPro" id="IPR014784">
    <property type="entry name" value="Cu2_ascorb_mOase-like_C"/>
</dbReference>
<evidence type="ECO:0000313" key="5">
    <source>
        <dbReference type="Proteomes" id="UP000320404"/>
    </source>
</evidence>
<evidence type="ECO:0000313" key="4">
    <source>
        <dbReference type="EMBL" id="RZO74649.1"/>
    </source>
</evidence>
<gene>
    <name evidence="4" type="ORF">EVA69_05570</name>
</gene>
<dbReference type="GO" id="GO:0016715">
    <property type="term" value="F:oxidoreductase activity, acting on paired donors, with incorporation or reduction of molecular oxygen, reduced ascorbate as one donor, and incorporation of one atom of oxygen"/>
    <property type="evidence" value="ECO:0007669"/>
    <property type="project" value="InterPro"/>
</dbReference>
<name>A0A520RWM5_9GAMM</name>
<dbReference type="InterPro" id="IPR047262">
    <property type="entry name" value="PRX-like1"/>
</dbReference>
<comment type="caution">
    <text evidence="4">The sequence shown here is derived from an EMBL/GenBank/DDBJ whole genome shotgun (WGS) entry which is preliminary data.</text>
</comment>
<dbReference type="InterPro" id="IPR000866">
    <property type="entry name" value="AhpC/TSA"/>
</dbReference>
<protein>
    <submittedName>
        <fullName evidence="4">Redoxin domain-containing protein</fullName>
    </submittedName>
</protein>
<dbReference type="Gene3D" id="2.60.120.310">
    <property type="entry name" value="Copper type II, ascorbate-dependent monooxygenase, N-terminal domain"/>
    <property type="match status" value="1"/>
</dbReference>
<dbReference type="EMBL" id="SHAH01000090">
    <property type="protein sequence ID" value="RZO74649.1"/>
    <property type="molecule type" value="Genomic_DNA"/>
</dbReference>
<dbReference type="SUPFAM" id="SSF49742">
    <property type="entry name" value="PHM/PNGase F"/>
    <property type="match status" value="2"/>
</dbReference>